<name>A0A2B7YGA6_FUSNP</name>
<proteinExistence type="predicted"/>
<sequence length="62" mass="7240">MKRQRYKIKGCIKNGETISSLAKSFNIHESKIKYLIVLIKKYGYNILRNGKIDIILINTLKN</sequence>
<accession>A0A2B7YGA6</accession>
<evidence type="ECO:0000313" key="2">
    <source>
        <dbReference type="Proteomes" id="UP000222862"/>
    </source>
</evidence>
<reference evidence="1 2" key="1">
    <citation type="submission" date="2017-06" db="EMBL/GenBank/DDBJ databases">
        <title>Genome sequencing of Fusobacterium nucleatum subsp. polymorphum KCOM 1232 (=ChDC F37).</title>
        <authorList>
            <person name="Kook J.-K."/>
            <person name="Park S.-N."/>
            <person name="Lim Y.K."/>
            <person name="Roh H."/>
        </authorList>
    </citation>
    <scope>NUCLEOTIDE SEQUENCE [LARGE SCALE GENOMIC DNA]</scope>
    <source>
        <strain evidence="2">KCOM 1232 ( ChDC F37)</strain>
    </source>
</reference>
<evidence type="ECO:0000313" key="1">
    <source>
        <dbReference type="EMBL" id="PGH19637.1"/>
    </source>
</evidence>
<protein>
    <submittedName>
        <fullName evidence="1">Uncharacterized protein</fullName>
    </submittedName>
</protein>
<dbReference type="EMBL" id="NJGI01000009">
    <property type="protein sequence ID" value="PGH19637.1"/>
    <property type="molecule type" value="Genomic_DNA"/>
</dbReference>
<dbReference type="AlphaFoldDB" id="A0A2B7YGA6"/>
<dbReference type="Proteomes" id="UP000222862">
    <property type="component" value="Unassembled WGS sequence"/>
</dbReference>
<gene>
    <name evidence="1" type="ORF">RN96_13945</name>
</gene>
<organism evidence="1 2">
    <name type="scientific">Fusobacterium nucleatum subsp. polymorphum</name>
    <name type="common">Fusobacterium polymorphum</name>
    <dbReference type="NCBI Taxonomy" id="76857"/>
    <lineage>
        <taxon>Bacteria</taxon>
        <taxon>Fusobacteriati</taxon>
        <taxon>Fusobacteriota</taxon>
        <taxon>Fusobacteriia</taxon>
        <taxon>Fusobacteriales</taxon>
        <taxon>Fusobacteriaceae</taxon>
        <taxon>Fusobacterium</taxon>
    </lineage>
</organism>
<comment type="caution">
    <text evidence="1">The sequence shown here is derived from an EMBL/GenBank/DDBJ whole genome shotgun (WGS) entry which is preliminary data.</text>
</comment>